<dbReference type="OrthoDB" id="191139at2759"/>
<keyword evidence="2" id="KW-0560">Oxidoreductase</keyword>
<dbReference type="AlphaFoldDB" id="A0A3D8Q629"/>
<sequence>MSTDPRSVNDLAVTYESHIQGKVVLVTGVSPGGIGAAFAIGIASSKPSLLILAGRNLTKVQQTALAITSKHSDVKVRKLELELASLAAVRAAAETLNHWADVSHIDVVVNNAAVMATDWALSPDGFESQLTTNHLGHFLFTNLIMGKILKAAAPRVINISSDVIDSVHSDLRIITFVINPGLITSNLDGHLQLYEESDADLESMLEIDRIMGNAIGWLGFENMIAQPPEVGANTYVFAAFDPEVTAHNGAYLQSCRVSDPWTDIVRPWATSTFEAGRLWLLSEKLVGQEFLY</sequence>
<dbReference type="InterPro" id="IPR002347">
    <property type="entry name" value="SDR_fam"/>
</dbReference>
<evidence type="ECO:0000256" key="1">
    <source>
        <dbReference type="ARBA" id="ARBA00006484"/>
    </source>
</evidence>
<accession>A0A3D8Q629</accession>
<gene>
    <name evidence="3" type="ORF">BP5796_12726</name>
</gene>
<evidence type="ECO:0000313" key="4">
    <source>
        <dbReference type="Proteomes" id="UP000256328"/>
    </source>
</evidence>
<protein>
    <submittedName>
        <fullName evidence="3">Uncharacterized protein</fullName>
    </submittedName>
</protein>
<organism evidence="3 4">
    <name type="scientific">Coleophoma crateriformis</name>
    <dbReference type="NCBI Taxonomy" id="565419"/>
    <lineage>
        <taxon>Eukaryota</taxon>
        <taxon>Fungi</taxon>
        <taxon>Dikarya</taxon>
        <taxon>Ascomycota</taxon>
        <taxon>Pezizomycotina</taxon>
        <taxon>Leotiomycetes</taxon>
        <taxon>Helotiales</taxon>
        <taxon>Dermateaceae</taxon>
        <taxon>Coleophoma</taxon>
    </lineage>
</organism>
<name>A0A3D8Q629_9HELO</name>
<dbReference type="GO" id="GO:0016491">
    <property type="term" value="F:oxidoreductase activity"/>
    <property type="evidence" value="ECO:0007669"/>
    <property type="project" value="UniProtKB-KW"/>
</dbReference>
<dbReference type="EMBL" id="PDLN01000023">
    <property type="protein sequence ID" value="RDW57276.1"/>
    <property type="molecule type" value="Genomic_DNA"/>
</dbReference>
<dbReference type="Proteomes" id="UP000256328">
    <property type="component" value="Unassembled WGS sequence"/>
</dbReference>
<dbReference type="Gene3D" id="3.40.50.720">
    <property type="entry name" value="NAD(P)-binding Rossmann-like Domain"/>
    <property type="match status" value="1"/>
</dbReference>
<proteinExistence type="inferred from homology"/>
<dbReference type="InterPro" id="IPR036291">
    <property type="entry name" value="NAD(P)-bd_dom_sf"/>
</dbReference>
<dbReference type="PANTHER" id="PTHR24320:SF283">
    <property type="entry name" value="RETINOL DEHYDROGENASE 11"/>
    <property type="match status" value="1"/>
</dbReference>
<dbReference type="SUPFAM" id="SSF51735">
    <property type="entry name" value="NAD(P)-binding Rossmann-fold domains"/>
    <property type="match status" value="1"/>
</dbReference>
<evidence type="ECO:0000313" key="3">
    <source>
        <dbReference type="EMBL" id="RDW57276.1"/>
    </source>
</evidence>
<keyword evidence="4" id="KW-1185">Reference proteome</keyword>
<dbReference type="Pfam" id="PF00106">
    <property type="entry name" value="adh_short"/>
    <property type="match status" value="1"/>
</dbReference>
<reference evidence="3 4" key="1">
    <citation type="journal article" date="2018" name="IMA Fungus">
        <title>IMA Genome-F 9: Draft genome sequence of Annulohypoxylon stygium, Aspergillus mulundensis, Berkeleyomyces basicola (syn. Thielaviopsis basicola), Ceratocystis smalleyi, two Cercospora beticola strains, Coleophoma cylindrospora, Fusarium fracticaudum, Phialophora cf. hyalina, and Morchella septimelata.</title>
        <authorList>
            <person name="Wingfield B.D."/>
            <person name="Bills G.F."/>
            <person name="Dong Y."/>
            <person name="Huang W."/>
            <person name="Nel W.J."/>
            <person name="Swalarsk-Parry B.S."/>
            <person name="Vaghefi N."/>
            <person name="Wilken P.M."/>
            <person name="An Z."/>
            <person name="de Beer Z.W."/>
            <person name="De Vos L."/>
            <person name="Chen L."/>
            <person name="Duong T.A."/>
            <person name="Gao Y."/>
            <person name="Hammerbacher A."/>
            <person name="Kikkert J.R."/>
            <person name="Li Y."/>
            <person name="Li H."/>
            <person name="Li K."/>
            <person name="Li Q."/>
            <person name="Liu X."/>
            <person name="Ma X."/>
            <person name="Naidoo K."/>
            <person name="Pethybridge S.J."/>
            <person name="Sun J."/>
            <person name="Steenkamp E.T."/>
            <person name="van der Nest M.A."/>
            <person name="van Wyk S."/>
            <person name="Wingfield M.J."/>
            <person name="Xiong C."/>
            <person name="Yue Q."/>
            <person name="Zhang X."/>
        </authorList>
    </citation>
    <scope>NUCLEOTIDE SEQUENCE [LARGE SCALE GENOMIC DNA]</scope>
    <source>
        <strain evidence="3 4">BP5796</strain>
    </source>
</reference>
<dbReference type="PANTHER" id="PTHR24320">
    <property type="entry name" value="RETINOL DEHYDROGENASE"/>
    <property type="match status" value="1"/>
</dbReference>
<evidence type="ECO:0000256" key="2">
    <source>
        <dbReference type="ARBA" id="ARBA00023002"/>
    </source>
</evidence>
<comment type="caution">
    <text evidence="3">The sequence shown here is derived from an EMBL/GenBank/DDBJ whole genome shotgun (WGS) entry which is preliminary data.</text>
</comment>
<comment type="similarity">
    <text evidence="1">Belongs to the short-chain dehydrogenases/reductases (SDR) family.</text>
</comment>